<comment type="caution">
    <text evidence="8">The sequence shown here is derived from an EMBL/GenBank/DDBJ whole genome shotgun (WGS) entry which is preliminary data.</text>
</comment>
<dbReference type="PANTHER" id="PTHR10491:SF4">
    <property type="entry name" value="METHIONINE ADENOSYLTRANSFERASE 2 SUBUNIT BETA"/>
    <property type="match status" value="1"/>
</dbReference>
<organism evidence="8 9">
    <name type="scientific">Tenacibaculum aiptasiae</name>
    <dbReference type="NCBI Taxonomy" id="426481"/>
    <lineage>
        <taxon>Bacteria</taxon>
        <taxon>Pseudomonadati</taxon>
        <taxon>Bacteroidota</taxon>
        <taxon>Flavobacteriia</taxon>
        <taxon>Flavobacteriales</taxon>
        <taxon>Flavobacteriaceae</taxon>
        <taxon>Tenacibaculum</taxon>
    </lineage>
</organism>
<evidence type="ECO:0000256" key="1">
    <source>
        <dbReference type="ARBA" id="ARBA00004781"/>
    </source>
</evidence>
<dbReference type="SUPFAM" id="SSF51735">
    <property type="entry name" value="NAD(P)-binding Rossmann-fold domains"/>
    <property type="match status" value="1"/>
</dbReference>
<proteinExistence type="inferred from homology"/>
<comment type="similarity">
    <text evidence="2 6">Belongs to the dTDP-4-dehydrorhamnose reductase family.</text>
</comment>
<evidence type="ECO:0000256" key="4">
    <source>
        <dbReference type="ARBA" id="ARBA00017099"/>
    </source>
</evidence>
<evidence type="ECO:0000256" key="3">
    <source>
        <dbReference type="ARBA" id="ARBA00012929"/>
    </source>
</evidence>
<dbReference type="InterPro" id="IPR029903">
    <property type="entry name" value="RmlD-like-bd"/>
</dbReference>
<feature type="domain" description="RmlD-like substrate binding" evidence="7">
    <location>
        <begin position="1"/>
        <end position="284"/>
    </location>
</feature>
<dbReference type="GO" id="GO:0005829">
    <property type="term" value="C:cytosol"/>
    <property type="evidence" value="ECO:0007669"/>
    <property type="project" value="TreeGrafter"/>
</dbReference>
<dbReference type="EC" id="1.1.1.133" evidence="3 6"/>
<sequence>MNILITGSNGQLGSEIKDLSSDYSRYNFFFEDSKSLDITDLEKVKTYILKKKIQAVVNCAAYTAVDKAEIEKEKAEQVNYIGVSNLIKGIELVEGKLIHISTDYVFNGKNVIPYKEEDNISPINVYGKTKLKGEEEVLKSSVEAIIIRTSWLYSIYRKNFVKTILRLGKEKKELNVVYDQIGVPTYAKDLAKVCLDIIGRNKIDKNSKIYHYSNEGVTSWYDFAKAIIEISKIDCKVYPIDTKQYPTPAKRPSYSLLNNSKIKEDFDIKIPYWRDSLKDSIDRIKNE</sequence>
<evidence type="ECO:0000313" key="8">
    <source>
        <dbReference type="EMBL" id="KAB1153286.1"/>
    </source>
</evidence>
<dbReference type="Gene3D" id="3.40.50.720">
    <property type="entry name" value="NAD(P)-binding Rossmann-like Domain"/>
    <property type="match status" value="1"/>
</dbReference>
<comment type="function">
    <text evidence="6">Catalyzes the reduction of dTDP-6-deoxy-L-lyxo-4-hexulose to yield dTDP-L-rhamnose.</text>
</comment>
<dbReference type="InterPro" id="IPR036291">
    <property type="entry name" value="NAD(P)-bd_dom_sf"/>
</dbReference>
<dbReference type="AlphaFoldDB" id="A0A7J5A6V6"/>
<dbReference type="EMBL" id="WAAU01000036">
    <property type="protein sequence ID" value="KAB1153286.1"/>
    <property type="molecule type" value="Genomic_DNA"/>
</dbReference>
<evidence type="ECO:0000313" key="9">
    <source>
        <dbReference type="Proteomes" id="UP000467305"/>
    </source>
</evidence>
<gene>
    <name evidence="8" type="primary">rfbD</name>
    <name evidence="8" type="ORF">F7018_17345</name>
</gene>
<dbReference type="Pfam" id="PF04321">
    <property type="entry name" value="RmlD_sub_bind"/>
    <property type="match status" value="1"/>
</dbReference>
<keyword evidence="6 8" id="KW-0560">Oxidoreductase</keyword>
<keyword evidence="9" id="KW-1185">Reference proteome</keyword>
<name>A0A7J5A6V6_9FLAO</name>
<accession>A0A7J5A6V6</accession>
<evidence type="ECO:0000256" key="6">
    <source>
        <dbReference type="RuleBase" id="RU364082"/>
    </source>
</evidence>
<dbReference type="NCBIfam" id="TIGR01214">
    <property type="entry name" value="rmlD"/>
    <property type="match status" value="1"/>
</dbReference>
<dbReference type="OrthoDB" id="9803892at2"/>
<dbReference type="Proteomes" id="UP000467305">
    <property type="component" value="Unassembled WGS sequence"/>
</dbReference>
<dbReference type="InterPro" id="IPR005913">
    <property type="entry name" value="dTDP_dehydrorham_reduct"/>
</dbReference>
<comment type="catalytic activity">
    <reaction evidence="5">
        <text>dTDP-beta-L-rhamnose + NADP(+) = dTDP-4-dehydro-beta-L-rhamnose + NADPH + H(+)</text>
        <dbReference type="Rhea" id="RHEA:21796"/>
        <dbReference type="ChEBI" id="CHEBI:15378"/>
        <dbReference type="ChEBI" id="CHEBI:57510"/>
        <dbReference type="ChEBI" id="CHEBI:57783"/>
        <dbReference type="ChEBI" id="CHEBI:58349"/>
        <dbReference type="ChEBI" id="CHEBI:62830"/>
        <dbReference type="EC" id="1.1.1.133"/>
    </reaction>
</comment>
<dbReference type="PANTHER" id="PTHR10491">
    <property type="entry name" value="DTDP-4-DEHYDRORHAMNOSE REDUCTASE"/>
    <property type="match status" value="1"/>
</dbReference>
<dbReference type="GO" id="GO:0008831">
    <property type="term" value="F:dTDP-4-dehydrorhamnose reductase activity"/>
    <property type="evidence" value="ECO:0007669"/>
    <property type="project" value="UniProtKB-EC"/>
</dbReference>
<protein>
    <recommendedName>
        <fullName evidence="4 6">dTDP-4-dehydrorhamnose reductase</fullName>
        <ecNumber evidence="3 6">1.1.1.133</ecNumber>
    </recommendedName>
</protein>
<dbReference type="Gene3D" id="3.90.25.10">
    <property type="entry name" value="UDP-galactose 4-epimerase, domain 1"/>
    <property type="match status" value="1"/>
</dbReference>
<keyword evidence="6" id="KW-0521">NADP</keyword>
<evidence type="ECO:0000259" key="7">
    <source>
        <dbReference type="Pfam" id="PF04321"/>
    </source>
</evidence>
<evidence type="ECO:0000256" key="5">
    <source>
        <dbReference type="ARBA" id="ARBA00048200"/>
    </source>
</evidence>
<evidence type="ECO:0000256" key="2">
    <source>
        <dbReference type="ARBA" id="ARBA00010944"/>
    </source>
</evidence>
<comment type="pathway">
    <text evidence="1 6">Carbohydrate biosynthesis; dTDP-L-rhamnose biosynthesis.</text>
</comment>
<dbReference type="GO" id="GO:0019305">
    <property type="term" value="P:dTDP-rhamnose biosynthetic process"/>
    <property type="evidence" value="ECO:0007669"/>
    <property type="project" value="UniProtKB-UniPathway"/>
</dbReference>
<dbReference type="CDD" id="cd05254">
    <property type="entry name" value="dTDP_HR_like_SDR_e"/>
    <property type="match status" value="1"/>
</dbReference>
<dbReference type="RefSeq" id="WP_150901370.1">
    <property type="nucleotide sequence ID" value="NZ_WAAU01000036.1"/>
</dbReference>
<dbReference type="UniPathway" id="UPA00124"/>
<reference evidence="8 9" key="1">
    <citation type="submission" date="2019-09" db="EMBL/GenBank/DDBJ databases">
        <authorList>
            <person name="Cao W.R."/>
        </authorList>
    </citation>
    <scope>NUCLEOTIDE SEQUENCE [LARGE SCALE GENOMIC DNA]</scope>
    <source>
        <strain evidence="9">a4</strain>
    </source>
</reference>